<dbReference type="GO" id="GO:0030170">
    <property type="term" value="F:pyridoxal phosphate binding"/>
    <property type="evidence" value="ECO:0007669"/>
    <property type="project" value="InterPro"/>
</dbReference>
<keyword evidence="5" id="KW-0663">Pyridoxal phosphate</keyword>
<dbReference type="InterPro" id="IPR015422">
    <property type="entry name" value="PyrdxlP-dep_Trfase_small"/>
</dbReference>
<evidence type="ECO:0000256" key="7">
    <source>
        <dbReference type="ARBA" id="ARBA00029440"/>
    </source>
</evidence>
<dbReference type="Gene3D" id="3.90.1150.10">
    <property type="entry name" value="Aspartate Aminotransferase, domain 1"/>
    <property type="match status" value="1"/>
</dbReference>
<dbReference type="InterPro" id="IPR015421">
    <property type="entry name" value="PyrdxlP-dep_Trfase_major"/>
</dbReference>
<evidence type="ECO:0000256" key="4">
    <source>
        <dbReference type="ARBA" id="ARBA00022679"/>
    </source>
</evidence>
<dbReference type="AlphaFoldDB" id="A0A645BIA5"/>
<dbReference type="CDD" id="cd00609">
    <property type="entry name" value="AAT_like"/>
    <property type="match status" value="1"/>
</dbReference>
<keyword evidence="4 9" id="KW-0808">Transferase</keyword>
<keyword evidence="3" id="KW-0028">Amino-acid biosynthesis</keyword>
<evidence type="ECO:0000256" key="1">
    <source>
        <dbReference type="ARBA" id="ARBA00001933"/>
    </source>
</evidence>
<evidence type="ECO:0000256" key="2">
    <source>
        <dbReference type="ARBA" id="ARBA00022576"/>
    </source>
</evidence>
<dbReference type="PROSITE" id="PS00599">
    <property type="entry name" value="AA_TRANSFER_CLASS_2"/>
    <property type="match status" value="1"/>
</dbReference>
<name>A0A645BIA5_9ZZZZ</name>
<evidence type="ECO:0000256" key="6">
    <source>
        <dbReference type="ARBA" id="ARBA00023102"/>
    </source>
</evidence>
<comment type="caution">
    <text evidence="9">The sequence shown here is derived from an EMBL/GenBank/DDBJ whole genome shotgun (WGS) entry which is preliminary data.</text>
</comment>
<accession>A0A645BIA5</accession>
<dbReference type="SUPFAM" id="SSF53383">
    <property type="entry name" value="PLP-dependent transferases"/>
    <property type="match status" value="1"/>
</dbReference>
<dbReference type="Pfam" id="PF00155">
    <property type="entry name" value="Aminotran_1_2"/>
    <property type="match status" value="1"/>
</dbReference>
<organism evidence="9">
    <name type="scientific">bioreactor metagenome</name>
    <dbReference type="NCBI Taxonomy" id="1076179"/>
    <lineage>
        <taxon>unclassified sequences</taxon>
        <taxon>metagenomes</taxon>
        <taxon>ecological metagenomes</taxon>
    </lineage>
</organism>
<dbReference type="GO" id="GO:0000105">
    <property type="term" value="P:L-histidine biosynthetic process"/>
    <property type="evidence" value="ECO:0007669"/>
    <property type="project" value="UniProtKB-KW"/>
</dbReference>
<dbReference type="PANTHER" id="PTHR42885">
    <property type="entry name" value="HISTIDINOL-PHOSPHATE AMINOTRANSFERASE-RELATED"/>
    <property type="match status" value="1"/>
</dbReference>
<sequence length="352" mass="38426">MWKYRAGLETLPTYTVEEKEWAVKLDANESPVNLPPLVQEKVISKLSFLAFNRYPEMGMIGLREQIAREFNLMIDNVIIGSGSSEILLALCQALGGAANSIVYPTPSFSMYGIYVKMADSKAVPVPLNEDFSLDCDKIIAAAQASKASLIMLCNPNNPTGNVMPPEDIEYILEKADCPVAVDEAYYEFYGQSAAGMLGKYKNLIITRTFSKAYGLASARVGYMLASAELTAAVGKVMMPYHVNALSLAAAEVVYQMRDEFSAGIELAIAERNRVAEALQAITGISVYPSEANFILIKTCCSKALNAYLADKGIGIRDFGSSDELADCLRISIGTPVENDILIKAVKDYLERR</sequence>
<evidence type="ECO:0000256" key="3">
    <source>
        <dbReference type="ARBA" id="ARBA00022605"/>
    </source>
</evidence>
<dbReference type="EC" id="2.6.1.9" evidence="9"/>
<gene>
    <name evidence="9" type="primary">hisC_49</name>
    <name evidence="9" type="ORF">SDC9_108334</name>
</gene>
<comment type="pathway">
    <text evidence="7">Amino-acid biosynthesis.</text>
</comment>
<dbReference type="Gene3D" id="3.40.640.10">
    <property type="entry name" value="Type I PLP-dependent aspartate aminotransferase-like (Major domain)"/>
    <property type="match status" value="1"/>
</dbReference>
<dbReference type="PANTHER" id="PTHR42885:SF2">
    <property type="entry name" value="HISTIDINOL-PHOSPHATE AMINOTRANSFERASE"/>
    <property type="match status" value="1"/>
</dbReference>
<evidence type="ECO:0000313" key="9">
    <source>
        <dbReference type="EMBL" id="MPM61474.1"/>
    </source>
</evidence>
<dbReference type="InterPro" id="IPR004839">
    <property type="entry name" value="Aminotransferase_I/II_large"/>
</dbReference>
<dbReference type="InterPro" id="IPR005861">
    <property type="entry name" value="HisP_aminotrans"/>
</dbReference>
<evidence type="ECO:0000259" key="8">
    <source>
        <dbReference type="Pfam" id="PF00155"/>
    </source>
</evidence>
<reference evidence="9" key="1">
    <citation type="submission" date="2019-08" db="EMBL/GenBank/DDBJ databases">
        <authorList>
            <person name="Kucharzyk K."/>
            <person name="Murdoch R.W."/>
            <person name="Higgins S."/>
            <person name="Loffler F."/>
        </authorList>
    </citation>
    <scope>NUCLEOTIDE SEQUENCE</scope>
</reference>
<comment type="cofactor">
    <cofactor evidence="1">
        <name>pyridoxal 5'-phosphate</name>
        <dbReference type="ChEBI" id="CHEBI:597326"/>
    </cofactor>
</comment>
<dbReference type="HAMAP" id="MF_01023">
    <property type="entry name" value="HisC_aminotrans_2"/>
    <property type="match status" value="1"/>
</dbReference>
<evidence type="ECO:0000256" key="5">
    <source>
        <dbReference type="ARBA" id="ARBA00022898"/>
    </source>
</evidence>
<dbReference type="GO" id="GO:0004400">
    <property type="term" value="F:histidinol-phosphate transaminase activity"/>
    <property type="evidence" value="ECO:0007669"/>
    <property type="project" value="UniProtKB-EC"/>
</dbReference>
<dbReference type="InterPro" id="IPR015424">
    <property type="entry name" value="PyrdxlP-dep_Trfase"/>
</dbReference>
<dbReference type="InterPro" id="IPR001917">
    <property type="entry name" value="Aminotrans_II_pyridoxalP_BS"/>
</dbReference>
<dbReference type="EMBL" id="VSSQ01018362">
    <property type="protein sequence ID" value="MPM61474.1"/>
    <property type="molecule type" value="Genomic_DNA"/>
</dbReference>
<dbReference type="NCBIfam" id="TIGR01141">
    <property type="entry name" value="hisC"/>
    <property type="match status" value="1"/>
</dbReference>
<feature type="domain" description="Aminotransferase class I/classII large" evidence="8">
    <location>
        <begin position="23"/>
        <end position="344"/>
    </location>
</feature>
<keyword evidence="6" id="KW-0368">Histidine biosynthesis</keyword>
<keyword evidence="2 9" id="KW-0032">Aminotransferase</keyword>
<protein>
    <submittedName>
        <fullName evidence="9">Histidinol-phosphate aminotransferase</fullName>
        <ecNumber evidence="9">2.6.1.9</ecNumber>
    </submittedName>
</protein>
<proteinExistence type="inferred from homology"/>